<evidence type="ECO:0000313" key="4">
    <source>
        <dbReference type="EMBL" id="GAE26052.1"/>
    </source>
</evidence>
<dbReference type="EMBL" id="BAUT01000017">
    <property type="protein sequence ID" value="GAE26052.1"/>
    <property type="molecule type" value="Genomic_DNA"/>
</dbReference>
<dbReference type="SUPFAM" id="SSF53137">
    <property type="entry name" value="Translational machinery components"/>
    <property type="match status" value="1"/>
</dbReference>
<proteinExistence type="inferred from homology"/>
<keyword evidence="5" id="KW-1185">Reference proteome</keyword>
<name>W4Q245_9BACI</name>
<dbReference type="GO" id="GO:0005840">
    <property type="term" value="C:ribosome"/>
    <property type="evidence" value="ECO:0007669"/>
    <property type="project" value="UniProtKB-KW"/>
</dbReference>
<reference evidence="4" key="1">
    <citation type="journal article" date="2014" name="Genome Announc.">
        <title>Draft Genome Sequences of Three Alkaliphilic Bacillus Strains, Bacillus wakoensis JCM 9140T, Bacillus akibai JCM 9157T, and Bacillus hemicellulosilyticus JCM 9152T.</title>
        <authorList>
            <person name="Yuki M."/>
            <person name="Oshima K."/>
            <person name="Suda W."/>
            <person name="Oshida Y."/>
            <person name="Kitamura K."/>
            <person name="Iida T."/>
            <person name="Hattori M."/>
            <person name="Ohkuma M."/>
        </authorList>
    </citation>
    <scope>NUCLEOTIDE SEQUENCE [LARGE SCALE GENOMIC DNA]</scope>
    <source>
        <strain evidence="4">JCM 9140</strain>
    </source>
</reference>
<evidence type="ECO:0000313" key="5">
    <source>
        <dbReference type="Proteomes" id="UP000018890"/>
    </source>
</evidence>
<dbReference type="STRING" id="1236970.JCM9140_2080"/>
<dbReference type="InterPro" id="IPR005484">
    <property type="entry name" value="Ribosomal_uL18_bac/plant/anim"/>
</dbReference>
<dbReference type="Gene3D" id="3.30.420.100">
    <property type="match status" value="1"/>
</dbReference>
<comment type="caution">
    <text evidence="4">The sequence shown here is derived from an EMBL/GenBank/DDBJ whole genome shotgun (WGS) entry which is preliminary data.</text>
</comment>
<sequence>MITKRNKNVARKKRHAHVRRAITGTPERPRLNVFRSSNIFTLN</sequence>
<gene>
    <name evidence="4" type="ORF">JCM9140_2080</name>
</gene>
<keyword evidence="2 4" id="KW-0689">Ribosomal protein</keyword>
<organism evidence="4 5">
    <name type="scientific">Halalkalibacter wakoensis JCM 9140</name>
    <dbReference type="NCBI Taxonomy" id="1236970"/>
    <lineage>
        <taxon>Bacteria</taxon>
        <taxon>Bacillati</taxon>
        <taxon>Bacillota</taxon>
        <taxon>Bacilli</taxon>
        <taxon>Bacillales</taxon>
        <taxon>Bacillaceae</taxon>
        <taxon>Halalkalibacter</taxon>
    </lineage>
</organism>
<dbReference type="GO" id="GO:0003735">
    <property type="term" value="F:structural constituent of ribosome"/>
    <property type="evidence" value="ECO:0007669"/>
    <property type="project" value="InterPro"/>
</dbReference>
<evidence type="ECO:0000256" key="2">
    <source>
        <dbReference type="ARBA" id="ARBA00022980"/>
    </source>
</evidence>
<evidence type="ECO:0000256" key="1">
    <source>
        <dbReference type="ARBA" id="ARBA00007116"/>
    </source>
</evidence>
<accession>W4Q245</accession>
<dbReference type="Pfam" id="PF00861">
    <property type="entry name" value="Ribosomal_L18p"/>
    <property type="match status" value="1"/>
</dbReference>
<protein>
    <submittedName>
        <fullName evidence="4">LSU ribosomal protein L18p</fullName>
    </submittedName>
</protein>
<comment type="similarity">
    <text evidence="1">Belongs to the universal ribosomal protein uL18 family.</text>
</comment>
<keyword evidence="3" id="KW-0687">Ribonucleoprotein</keyword>
<dbReference type="AlphaFoldDB" id="W4Q245"/>
<evidence type="ECO:0000256" key="3">
    <source>
        <dbReference type="ARBA" id="ARBA00023274"/>
    </source>
</evidence>
<dbReference type="Proteomes" id="UP000018890">
    <property type="component" value="Unassembled WGS sequence"/>
</dbReference>
<dbReference type="GO" id="GO:1990904">
    <property type="term" value="C:ribonucleoprotein complex"/>
    <property type="evidence" value="ECO:0007669"/>
    <property type="project" value="UniProtKB-KW"/>
</dbReference>
<dbReference type="GO" id="GO:0006412">
    <property type="term" value="P:translation"/>
    <property type="evidence" value="ECO:0007669"/>
    <property type="project" value="InterPro"/>
</dbReference>